<dbReference type="InterPro" id="IPR028846">
    <property type="entry name" value="Recoverin"/>
</dbReference>
<dbReference type="SUPFAM" id="SSF47473">
    <property type="entry name" value="EF-hand"/>
    <property type="match status" value="1"/>
</dbReference>
<keyword evidence="2" id="KW-1185">Reference proteome</keyword>
<evidence type="ECO:0000313" key="2">
    <source>
        <dbReference type="Proteomes" id="UP000192223"/>
    </source>
</evidence>
<dbReference type="KEGG" id="apln:108738635"/>
<name>A0A1W4X5N1_AGRPL</name>
<dbReference type="AlphaFoldDB" id="A0A1W4X5N1"/>
<accession>A0A1W4X5N1</accession>
<proteinExistence type="predicted"/>
<dbReference type="Proteomes" id="UP000192223">
    <property type="component" value="Unplaced"/>
</dbReference>
<evidence type="ECO:0000256" key="1">
    <source>
        <dbReference type="ARBA" id="ARBA00022737"/>
    </source>
</evidence>
<dbReference type="PANTHER" id="PTHR23055:SF60">
    <property type="entry name" value="CALAXIN"/>
    <property type="match status" value="1"/>
</dbReference>
<protein>
    <submittedName>
        <fullName evidence="3">EF-hand calcium-binding domain-containing protein 1-like</fullName>
    </submittedName>
</protein>
<organism evidence="2 3">
    <name type="scientific">Agrilus planipennis</name>
    <name type="common">Emerald ash borer</name>
    <name type="synonym">Agrilus marcopoli</name>
    <dbReference type="NCBI Taxonomy" id="224129"/>
    <lineage>
        <taxon>Eukaryota</taxon>
        <taxon>Metazoa</taxon>
        <taxon>Ecdysozoa</taxon>
        <taxon>Arthropoda</taxon>
        <taxon>Hexapoda</taxon>
        <taxon>Insecta</taxon>
        <taxon>Pterygota</taxon>
        <taxon>Neoptera</taxon>
        <taxon>Endopterygota</taxon>
        <taxon>Coleoptera</taxon>
        <taxon>Polyphaga</taxon>
        <taxon>Elateriformia</taxon>
        <taxon>Buprestoidea</taxon>
        <taxon>Buprestidae</taxon>
        <taxon>Agrilinae</taxon>
        <taxon>Agrilus</taxon>
    </lineage>
</organism>
<evidence type="ECO:0000313" key="3">
    <source>
        <dbReference type="RefSeq" id="XP_018327640.1"/>
    </source>
</evidence>
<dbReference type="OrthoDB" id="191686at2759"/>
<reference evidence="3" key="1">
    <citation type="submission" date="2025-08" db="UniProtKB">
        <authorList>
            <consortium name="RefSeq"/>
        </authorList>
    </citation>
    <scope>IDENTIFICATION</scope>
    <source>
        <tissue evidence="3">Entire body</tissue>
    </source>
</reference>
<dbReference type="InParanoid" id="A0A1W4X5N1"/>
<sequence>MCTVGMHLDVTLGANEELRFRQKYSKLLRRLAKELPLDRQELDSLVIIYYKHMKIAEKKAMTKIQFQELLHSALDLTDSLSVFRVTATACKSIGPYVKLEEFIRVMALFLKGTFEEKIKFCYKCYVVTTVDATIRRDVMFRNLKGTVFTRNLDEDSDDIIRDLVDLIQAKMELHRDGKITLEEYKESVQSNSLLLEFLGPCVPSRMASRAFLSTFTDKLGKF</sequence>
<keyword evidence="1" id="KW-0677">Repeat</keyword>
<gene>
    <name evidence="3" type="primary">LOC108738635</name>
</gene>
<dbReference type="GO" id="GO:0005509">
    <property type="term" value="F:calcium ion binding"/>
    <property type="evidence" value="ECO:0007669"/>
    <property type="project" value="InterPro"/>
</dbReference>
<dbReference type="InterPro" id="IPR011992">
    <property type="entry name" value="EF-hand-dom_pair"/>
</dbReference>
<dbReference type="STRING" id="224129.A0A1W4X5N1"/>
<dbReference type="GeneID" id="108738635"/>
<dbReference type="RefSeq" id="XP_018327640.1">
    <property type="nucleotide sequence ID" value="XM_018472138.2"/>
</dbReference>
<dbReference type="Gene3D" id="1.10.238.10">
    <property type="entry name" value="EF-hand"/>
    <property type="match status" value="1"/>
</dbReference>
<dbReference type="PANTHER" id="PTHR23055">
    <property type="entry name" value="CALCIUM BINDING PROTEINS"/>
    <property type="match status" value="1"/>
</dbReference>